<evidence type="ECO:0000256" key="3">
    <source>
        <dbReference type="PROSITE-ProRule" id="PRU00192"/>
    </source>
</evidence>
<dbReference type="Pfam" id="PF00018">
    <property type="entry name" value="SH3_1"/>
    <property type="match status" value="1"/>
</dbReference>
<organism evidence="6 7">
    <name type="scientific">Plakobranchus ocellatus</name>
    <dbReference type="NCBI Taxonomy" id="259542"/>
    <lineage>
        <taxon>Eukaryota</taxon>
        <taxon>Metazoa</taxon>
        <taxon>Spiralia</taxon>
        <taxon>Lophotrochozoa</taxon>
        <taxon>Mollusca</taxon>
        <taxon>Gastropoda</taxon>
        <taxon>Heterobranchia</taxon>
        <taxon>Euthyneura</taxon>
        <taxon>Panpulmonata</taxon>
        <taxon>Sacoglossa</taxon>
        <taxon>Placobranchoidea</taxon>
        <taxon>Plakobranchidae</taxon>
        <taxon>Plakobranchus</taxon>
    </lineage>
</organism>
<dbReference type="SUPFAM" id="SSF50044">
    <property type="entry name" value="SH3-domain"/>
    <property type="match status" value="1"/>
</dbReference>
<accession>A0AAV4AE08</accession>
<dbReference type="GO" id="GO:0035091">
    <property type="term" value="F:phosphatidylinositol binding"/>
    <property type="evidence" value="ECO:0007669"/>
    <property type="project" value="TreeGrafter"/>
</dbReference>
<dbReference type="EMBL" id="BLXT01004093">
    <property type="protein sequence ID" value="GFO09431.1"/>
    <property type="molecule type" value="Genomic_DNA"/>
</dbReference>
<keyword evidence="2 3" id="KW-0728">SH3 domain</keyword>
<dbReference type="InterPro" id="IPR051702">
    <property type="entry name" value="SH3_domain_YSC84-like"/>
</dbReference>
<evidence type="ECO:0000313" key="7">
    <source>
        <dbReference type="Proteomes" id="UP000735302"/>
    </source>
</evidence>
<dbReference type="Gene3D" id="2.30.30.40">
    <property type="entry name" value="SH3 Domains"/>
    <property type="match status" value="1"/>
</dbReference>
<feature type="region of interest" description="Disordered" evidence="4">
    <location>
        <begin position="251"/>
        <end position="335"/>
    </location>
</feature>
<dbReference type="PROSITE" id="PS50002">
    <property type="entry name" value="SH3"/>
    <property type="match status" value="1"/>
</dbReference>
<dbReference type="PANTHER" id="PTHR15629:SF2">
    <property type="entry name" value="SH3 DOMAIN-CONTAINING YSC84-LIKE PROTEIN 1"/>
    <property type="match status" value="1"/>
</dbReference>
<dbReference type="GO" id="GO:0032587">
    <property type="term" value="C:ruffle membrane"/>
    <property type="evidence" value="ECO:0007669"/>
    <property type="project" value="TreeGrafter"/>
</dbReference>
<dbReference type="CDD" id="cd11525">
    <property type="entry name" value="SYLF_SH3YL1_like"/>
    <property type="match status" value="1"/>
</dbReference>
<evidence type="ECO:0000256" key="2">
    <source>
        <dbReference type="ARBA" id="ARBA00022443"/>
    </source>
</evidence>
<gene>
    <name evidence="6" type="ORF">PoB_003593600</name>
</gene>
<reference evidence="6 7" key="1">
    <citation type="journal article" date="2021" name="Elife">
        <title>Chloroplast acquisition without the gene transfer in kleptoplastic sea slugs, Plakobranchus ocellatus.</title>
        <authorList>
            <person name="Maeda T."/>
            <person name="Takahashi S."/>
            <person name="Yoshida T."/>
            <person name="Shimamura S."/>
            <person name="Takaki Y."/>
            <person name="Nagai Y."/>
            <person name="Toyoda A."/>
            <person name="Suzuki Y."/>
            <person name="Arimoto A."/>
            <person name="Ishii H."/>
            <person name="Satoh N."/>
            <person name="Nishiyama T."/>
            <person name="Hasebe M."/>
            <person name="Maruyama T."/>
            <person name="Minagawa J."/>
            <person name="Obokata J."/>
            <person name="Shigenobu S."/>
        </authorList>
    </citation>
    <scope>NUCLEOTIDE SEQUENCE [LARGE SCALE GENOMIC DNA]</scope>
</reference>
<evidence type="ECO:0000313" key="6">
    <source>
        <dbReference type="EMBL" id="GFO09431.1"/>
    </source>
</evidence>
<dbReference type="AlphaFoldDB" id="A0AAV4AE08"/>
<feature type="compositionally biased region" description="Low complexity" evidence="4">
    <location>
        <begin position="266"/>
        <end position="285"/>
    </location>
</feature>
<evidence type="ECO:0000259" key="5">
    <source>
        <dbReference type="PROSITE" id="PS50002"/>
    </source>
</evidence>
<dbReference type="Pfam" id="PF04366">
    <property type="entry name" value="Ysc84"/>
    <property type="match status" value="1"/>
</dbReference>
<dbReference type="PANTHER" id="PTHR15629">
    <property type="entry name" value="SH3YL1 PROTEIN"/>
    <property type="match status" value="1"/>
</dbReference>
<evidence type="ECO:0000256" key="4">
    <source>
        <dbReference type="SAM" id="MobiDB-lite"/>
    </source>
</evidence>
<protein>
    <submittedName>
        <fullName evidence="6">Sh3 domain-containing ysc84-like protein 1</fullName>
    </submittedName>
</protein>
<dbReference type="InterPro" id="IPR033643">
    <property type="entry name" value="SYLF_SH3YL1-like"/>
</dbReference>
<evidence type="ECO:0000256" key="1">
    <source>
        <dbReference type="ARBA" id="ARBA00007761"/>
    </source>
</evidence>
<dbReference type="SMART" id="SM00326">
    <property type="entry name" value="SH3"/>
    <property type="match status" value="1"/>
</dbReference>
<dbReference type="InterPro" id="IPR036028">
    <property type="entry name" value="SH3-like_dom_sf"/>
</dbReference>
<proteinExistence type="inferred from homology"/>
<dbReference type="Proteomes" id="UP000735302">
    <property type="component" value="Unassembled WGS sequence"/>
</dbReference>
<name>A0AAV4AE08_9GAST</name>
<sequence length="424" mass="46048">MVNTPIPQNLRSETKKAAKILREFTMPNAKTGPDKLIPAGILAKAKGLAIITVFKAGFLVTARGGSGIVIAKLDDDNIDYATGWSAPSAIGLAGLGGGFEIGVEVTDFVIILNSRAAINAFSKGGNLTLGGNFTVAAGPLGRNIEGDVSVRSPAAIYTYSKTKGIFAGISIEGSALIERKDANKKFYGRDLRATQILCGEVDPPEECDALYAVMREHQDMAAEAALRIAKRQAQKHAGRLREVGEGEAAKRGFLGSWRSQSKKSRSGGSMKSSSRSKSEWTLSRSSYKDDDDSDEEQKNRKQRNNNQPMFIASARPGTAARSEANKVRSSKSTFDLNTSHADPWQDDMDFSFTSSSRIASRPIRPTWVVADYTFEGQLSCDLSFRAGDRLKVTTSTDNRHDWWEGLDERGHQGIFPANYVHAVS</sequence>
<comment type="caution">
    <text evidence="6">The sequence shown here is derived from an EMBL/GenBank/DDBJ whole genome shotgun (WGS) entry which is preliminary data.</text>
</comment>
<comment type="similarity">
    <text evidence="1">Belongs to the SH3YL1 family.</text>
</comment>
<keyword evidence="7" id="KW-1185">Reference proteome</keyword>
<dbReference type="PRINTS" id="PR00452">
    <property type="entry name" value="SH3DOMAIN"/>
</dbReference>
<dbReference type="InterPro" id="IPR007461">
    <property type="entry name" value="Ysc84_actin-binding"/>
</dbReference>
<feature type="domain" description="SH3" evidence="5">
    <location>
        <begin position="363"/>
        <end position="424"/>
    </location>
</feature>
<dbReference type="InterPro" id="IPR001452">
    <property type="entry name" value="SH3_domain"/>
</dbReference>
<dbReference type="GO" id="GO:1900027">
    <property type="term" value="P:regulation of ruffle assembly"/>
    <property type="evidence" value="ECO:0007669"/>
    <property type="project" value="TreeGrafter"/>
</dbReference>